<dbReference type="PANTHER" id="PTHR34477">
    <property type="entry name" value="UPF0213 PROTEIN YHBQ"/>
    <property type="match status" value="1"/>
</dbReference>
<protein>
    <recommendedName>
        <fullName evidence="1">GIY-YIG domain-containing protein</fullName>
    </recommendedName>
</protein>
<reference evidence="2" key="1">
    <citation type="journal article" date="2015" name="Nature">
        <title>Complex archaea that bridge the gap between prokaryotes and eukaryotes.</title>
        <authorList>
            <person name="Spang A."/>
            <person name="Saw J.H."/>
            <person name="Jorgensen S.L."/>
            <person name="Zaremba-Niedzwiedzka K."/>
            <person name="Martijn J."/>
            <person name="Lind A.E."/>
            <person name="van Eijk R."/>
            <person name="Schleper C."/>
            <person name="Guy L."/>
            <person name="Ettema T.J."/>
        </authorList>
    </citation>
    <scope>NUCLEOTIDE SEQUENCE</scope>
</reference>
<gene>
    <name evidence="2" type="ORF">LCGC14_0144100</name>
</gene>
<dbReference type="CDD" id="cd10448">
    <property type="entry name" value="GIY-YIG_unchar_3"/>
    <property type="match status" value="1"/>
</dbReference>
<dbReference type="InterPro" id="IPR035901">
    <property type="entry name" value="GIY-YIG_endonuc_sf"/>
</dbReference>
<dbReference type="SMART" id="SM00465">
    <property type="entry name" value="GIYc"/>
    <property type="match status" value="1"/>
</dbReference>
<dbReference type="SUPFAM" id="SSF82771">
    <property type="entry name" value="GIY-YIG endonuclease"/>
    <property type="match status" value="1"/>
</dbReference>
<dbReference type="InterPro" id="IPR050190">
    <property type="entry name" value="UPF0213_domain"/>
</dbReference>
<proteinExistence type="predicted"/>
<comment type="caution">
    <text evidence="2">The sequence shown here is derived from an EMBL/GenBank/DDBJ whole genome shotgun (WGS) entry which is preliminary data.</text>
</comment>
<name>A0A0F9V0F3_9ZZZZ</name>
<organism evidence="2">
    <name type="scientific">marine sediment metagenome</name>
    <dbReference type="NCBI Taxonomy" id="412755"/>
    <lineage>
        <taxon>unclassified sequences</taxon>
        <taxon>metagenomes</taxon>
        <taxon>ecological metagenomes</taxon>
    </lineage>
</organism>
<accession>A0A0F9V0F3</accession>
<dbReference type="PROSITE" id="PS50164">
    <property type="entry name" value="GIY_YIG"/>
    <property type="match status" value="1"/>
</dbReference>
<dbReference type="EMBL" id="LAZR01000050">
    <property type="protein sequence ID" value="KKN98730.1"/>
    <property type="molecule type" value="Genomic_DNA"/>
</dbReference>
<evidence type="ECO:0000259" key="1">
    <source>
        <dbReference type="PROSITE" id="PS50164"/>
    </source>
</evidence>
<dbReference type="Pfam" id="PF01541">
    <property type="entry name" value="GIY-YIG"/>
    <property type="match status" value="1"/>
</dbReference>
<dbReference type="Gene3D" id="3.40.1440.10">
    <property type="entry name" value="GIY-YIG endonuclease"/>
    <property type="match status" value="1"/>
</dbReference>
<dbReference type="PANTHER" id="PTHR34477:SF5">
    <property type="entry name" value="BSL5627 PROTEIN"/>
    <property type="match status" value="1"/>
</dbReference>
<sequence length="98" mass="11609">MKQPAVYLLASKRSGTLYVGVTSNLVQRVWQHREGEVEGFTYRYGVKTLVWYELHDSMAGAIAREKALKRWNRDWKLRMIEEANPQWRDLWFDIVGHA</sequence>
<dbReference type="AlphaFoldDB" id="A0A0F9V0F3"/>
<feature type="domain" description="GIY-YIG" evidence="1">
    <location>
        <begin position="2"/>
        <end position="78"/>
    </location>
</feature>
<dbReference type="InterPro" id="IPR000305">
    <property type="entry name" value="GIY-YIG_endonuc"/>
</dbReference>
<evidence type="ECO:0000313" key="2">
    <source>
        <dbReference type="EMBL" id="KKN98730.1"/>
    </source>
</evidence>